<accession>A0A1H3GTA0</accession>
<dbReference type="FunFam" id="3.40.50.720:FF:000041">
    <property type="entry name" value="D-3-phosphoglycerate dehydrogenase"/>
    <property type="match status" value="1"/>
</dbReference>
<dbReference type="SUPFAM" id="SSF51735">
    <property type="entry name" value="NAD(P)-binding Rossmann-fold domains"/>
    <property type="match status" value="1"/>
</dbReference>
<dbReference type="RefSeq" id="WP_092739541.1">
    <property type="nucleotide sequence ID" value="NZ_FNOV01000005.1"/>
</dbReference>
<dbReference type="Pfam" id="PF00389">
    <property type="entry name" value="2-Hacid_dh"/>
    <property type="match status" value="1"/>
</dbReference>
<evidence type="ECO:0000256" key="5">
    <source>
        <dbReference type="ARBA" id="ARBA00013143"/>
    </source>
</evidence>
<dbReference type="SUPFAM" id="SSF55021">
    <property type="entry name" value="ACT-like"/>
    <property type="match status" value="1"/>
</dbReference>
<dbReference type="PROSITE" id="PS51671">
    <property type="entry name" value="ACT"/>
    <property type="match status" value="1"/>
</dbReference>
<dbReference type="SUPFAM" id="SSF56784">
    <property type="entry name" value="HAD-like"/>
    <property type="match status" value="1"/>
</dbReference>
<dbReference type="Pfam" id="PF12710">
    <property type="entry name" value="HAD"/>
    <property type="match status" value="1"/>
</dbReference>
<gene>
    <name evidence="15" type="ORF">SAMN04488069_105156</name>
</gene>
<dbReference type="InterPro" id="IPR006140">
    <property type="entry name" value="D-isomer_DH_NAD-bd"/>
</dbReference>
<sequence>MPDHLPDQLPPDPAAPLPYLIIDFDSTFTQVEGLDELADIALENSPERENIVGQIRALTDRGMSGELNFADSLKQRLALLPARREHIGLLVARLRGKVSESIKRNRGFFEQFPGRVYIVSSGFREFIEPVVGEFGIAPEFVLANTFTFADDGRITGFDPDNVLSRDGGKIEQLRRLHLTGPVYVLGDGYTDYQMREAGLADRFYAFTENVARPAVVAQADKVLPSFDEFLYQNKLPMSLSYPKNRIKVLLLENPDSRAEELFRAEGYQVEIVTGGLDEDELVARIEGVSLLGIRSKTQVTARVLEAANRLIGIGAFCIGTNQIDLTECLKKGVAVFNAPFSNTRSVVELALGEILLLARRIPEKNAKMHTGHWDKSAGGAFEVRGKKLGIVGYGNIGSQLSVVAEAIGLQVLYFDIAEKLQLGNATRCRTLAELLEQADIVTLHVDGRSENTNLFGAEEFARMKPGALFLNNARGPVVDVPALAAALRAGHLGGAAVDVFPEEPKTNAEPFESELRGLPNVLLTPHIGGSTAEAQRNIAEFVPERLMQYVNTGNTQQSVNFPNIQLPEQAAHRLMHIHHNVPGVLARINQVLAAHSVNILGQYLKTNEHIGYVITDVDKQYEPALIEELREVEHTIKFRVLY</sequence>
<dbReference type="PANTHER" id="PTHR42789">
    <property type="entry name" value="D-ISOMER SPECIFIC 2-HYDROXYACID DEHYDROGENASE FAMILY PROTEIN (AFU_ORTHOLOGUE AFUA_6G10090)"/>
    <property type="match status" value="1"/>
</dbReference>
<dbReference type="InterPro" id="IPR045865">
    <property type="entry name" value="ACT-like_dom_sf"/>
</dbReference>
<dbReference type="OrthoDB" id="1522997at2"/>
<dbReference type="GO" id="GO:0006564">
    <property type="term" value="P:L-serine biosynthetic process"/>
    <property type="evidence" value="ECO:0007669"/>
    <property type="project" value="UniProtKB-KW"/>
</dbReference>
<dbReference type="InterPro" id="IPR036291">
    <property type="entry name" value="NAD(P)-bd_dom_sf"/>
</dbReference>
<keyword evidence="9" id="KW-0520">NAD</keyword>
<organism evidence="15 16">
    <name type="scientific">Hymenobacter psychrophilus</name>
    <dbReference type="NCBI Taxonomy" id="651662"/>
    <lineage>
        <taxon>Bacteria</taxon>
        <taxon>Pseudomonadati</taxon>
        <taxon>Bacteroidota</taxon>
        <taxon>Cytophagia</taxon>
        <taxon>Cytophagales</taxon>
        <taxon>Hymenobacteraceae</taxon>
        <taxon>Hymenobacter</taxon>
    </lineage>
</organism>
<keyword evidence="16" id="KW-1185">Reference proteome</keyword>
<dbReference type="InterPro" id="IPR006139">
    <property type="entry name" value="D-isomer_2_OHA_DH_cat_dom"/>
</dbReference>
<dbReference type="InterPro" id="IPR023214">
    <property type="entry name" value="HAD_sf"/>
</dbReference>
<evidence type="ECO:0000256" key="2">
    <source>
        <dbReference type="ARBA" id="ARBA00005216"/>
    </source>
</evidence>
<dbReference type="Proteomes" id="UP000199249">
    <property type="component" value="Unassembled WGS sequence"/>
</dbReference>
<dbReference type="NCBIfam" id="TIGR01488">
    <property type="entry name" value="HAD-SF-IB"/>
    <property type="match status" value="1"/>
</dbReference>
<dbReference type="Pfam" id="PF02826">
    <property type="entry name" value="2-Hacid_dh_C"/>
    <property type="match status" value="1"/>
</dbReference>
<evidence type="ECO:0000256" key="10">
    <source>
        <dbReference type="ARBA" id="ARBA00023299"/>
    </source>
</evidence>
<dbReference type="InterPro" id="IPR002912">
    <property type="entry name" value="ACT_dom"/>
</dbReference>
<dbReference type="CDD" id="cd04901">
    <property type="entry name" value="ACT_3PGDH"/>
    <property type="match status" value="1"/>
</dbReference>
<dbReference type="PROSITE" id="PS00065">
    <property type="entry name" value="D_2_HYDROXYACID_DH_1"/>
    <property type="match status" value="1"/>
</dbReference>
<comment type="pathway">
    <text evidence="2">Amino-acid biosynthesis; L-serine biosynthesis; L-serine from 3-phospho-D-glycerate: step 1/3.</text>
</comment>
<dbReference type="EMBL" id="FNOV01000005">
    <property type="protein sequence ID" value="SDY06270.1"/>
    <property type="molecule type" value="Genomic_DNA"/>
</dbReference>
<dbReference type="Gene3D" id="3.40.50.720">
    <property type="entry name" value="NAD(P)-binding Rossmann-like Domain"/>
    <property type="match status" value="2"/>
</dbReference>
<dbReference type="InterPro" id="IPR054480">
    <property type="entry name" value="AHAS_small-like_ACT"/>
</dbReference>
<dbReference type="InterPro" id="IPR050857">
    <property type="entry name" value="D-2-hydroxyacid_DH"/>
</dbReference>
<dbReference type="GO" id="GO:0047545">
    <property type="term" value="F:(S)-2-hydroxyglutarate dehydrogenase activity"/>
    <property type="evidence" value="ECO:0007669"/>
    <property type="project" value="UniProtKB-ARBA"/>
</dbReference>
<dbReference type="GO" id="GO:0004617">
    <property type="term" value="F:phosphoglycerate dehydrogenase activity"/>
    <property type="evidence" value="ECO:0007669"/>
    <property type="project" value="UniProtKB-EC"/>
</dbReference>
<protein>
    <recommendedName>
        <fullName evidence="6">D-3-phosphoglycerate dehydrogenase</fullName>
        <ecNumber evidence="4">1.1.1.399</ecNumber>
        <ecNumber evidence="5">1.1.1.95</ecNumber>
    </recommendedName>
    <alternativeName>
        <fullName evidence="11">2-oxoglutarate reductase</fullName>
    </alternativeName>
</protein>
<comment type="catalytic activity">
    <reaction evidence="12">
        <text>(R)-2-hydroxyglutarate + NAD(+) = 2-oxoglutarate + NADH + H(+)</text>
        <dbReference type="Rhea" id="RHEA:49612"/>
        <dbReference type="ChEBI" id="CHEBI:15378"/>
        <dbReference type="ChEBI" id="CHEBI:15801"/>
        <dbReference type="ChEBI" id="CHEBI:16810"/>
        <dbReference type="ChEBI" id="CHEBI:57540"/>
        <dbReference type="ChEBI" id="CHEBI:57945"/>
        <dbReference type="EC" id="1.1.1.399"/>
    </reaction>
</comment>
<dbReference type="AlphaFoldDB" id="A0A1H3GTA0"/>
<evidence type="ECO:0000259" key="14">
    <source>
        <dbReference type="PROSITE" id="PS51671"/>
    </source>
</evidence>
<dbReference type="PANTHER" id="PTHR42789:SF1">
    <property type="entry name" value="D-ISOMER SPECIFIC 2-HYDROXYACID DEHYDROGENASE FAMILY PROTEIN (AFU_ORTHOLOGUE AFUA_6G10090)"/>
    <property type="match status" value="1"/>
</dbReference>
<evidence type="ECO:0000256" key="9">
    <source>
        <dbReference type="ARBA" id="ARBA00023027"/>
    </source>
</evidence>
<evidence type="ECO:0000313" key="15">
    <source>
        <dbReference type="EMBL" id="SDY06270.1"/>
    </source>
</evidence>
<dbReference type="CDD" id="cd12176">
    <property type="entry name" value="PGDH_3"/>
    <property type="match status" value="1"/>
</dbReference>
<dbReference type="NCBIfam" id="NF008759">
    <property type="entry name" value="PRK11790.1"/>
    <property type="match status" value="1"/>
</dbReference>
<evidence type="ECO:0000256" key="7">
    <source>
        <dbReference type="ARBA" id="ARBA00022605"/>
    </source>
</evidence>
<dbReference type="Pfam" id="PF22629">
    <property type="entry name" value="ACT_AHAS_ss"/>
    <property type="match status" value="1"/>
</dbReference>
<evidence type="ECO:0000256" key="4">
    <source>
        <dbReference type="ARBA" id="ARBA00013001"/>
    </source>
</evidence>
<evidence type="ECO:0000256" key="11">
    <source>
        <dbReference type="ARBA" id="ARBA00030455"/>
    </source>
</evidence>
<dbReference type="UniPathway" id="UPA00135">
    <property type="reaction ID" value="UER00196"/>
</dbReference>
<evidence type="ECO:0000256" key="3">
    <source>
        <dbReference type="ARBA" id="ARBA00005854"/>
    </source>
</evidence>
<feature type="domain" description="ACT" evidence="14">
    <location>
        <begin position="573"/>
        <end position="642"/>
    </location>
</feature>
<dbReference type="Gene3D" id="3.30.70.260">
    <property type="match status" value="1"/>
</dbReference>
<comment type="catalytic activity">
    <reaction evidence="13">
        <text>(2R)-3-phosphoglycerate + NAD(+) = 3-phosphooxypyruvate + NADH + H(+)</text>
        <dbReference type="Rhea" id="RHEA:12641"/>
        <dbReference type="ChEBI" id="CHEBI:15378"/>
        <dbReference type="ChEBI" id="CHEBI:18110"/>
        <dbReference type="ChEBI" id="CHEBI:57540"/>
        <dbReference type="ChEBI" id="CHEBI:57945"/>
        <dbReference type="ChEBI" id="CHEBI:58272"/>
        <dbReference type="EC" id="1.1.1.95"/>
    </reaction>
</comment>
<evidence type="ECO:0000313" key="16">
    <source>
        <dbReference type="Proteomes" id="UP000199249"/>
    </source>
</evidence>
<proteinExistence type="inferred from homology"/>
<comment type="function">
    <text evidence="1">Catalyzes the reversible oxidation of 3-phospho-D-glycerate to 3-phosphonooxypyruvate, the first step of the phosphorylated L-serine biosynthesis pathway. Also catalyzes the reversible oxidation of 2-hydroxyglutarate to 2-oxoglutarate.</text>
</comment>
<comment type="similarity">
    <text evidence="3">Belongs to the D-isomer specific 2-hydroxyacid dehydrogenase family.</text>
</comment>
<evidence type="ECO:0000256" key="13">
    <source>
        <dbReference type="ARBA" id="ARBA00048731"/>
    </source>
</evidence>
<evidence type="ECO:0000256" key="12">
    <source>
        <dbReference type="ARBA" id="ARBA00048126"/>
    </source>
</evidence>
<dbReference type="EC" id="1.1.1.95" evidence="5"/>
<keyword evidence="8" id="KW-0560">Oxidoreductase</keyword>
<dbReference type="Gene3D" id="1.10.150.210">
    <property type="entry name" value="Phosphoserine phosphatase, domain 2"/>
    <property type="match status" value="1"/>
</dbReference>
<dbReference type="PROSITE" id="PS00671">
    <property type="entry name" value="D_2_HYDROXYACID_DH_3"/>
    <property type="match status" value="1"/>
</dbReference>
<dbReference type="STRING" id="651662.SAMN04488069_105156"/>
<name>A0A1H3GTA0_9BACT</name>
<dbReference type="SUPFAM" id="SSF52283">
    <property type="entry name" value="Formate/glycerate dehydrogenase catalytic domain-like"/>
    <property type="match status" value="1"/>
</dbReference>
<reference evidence="16" key="1">
    <citation type="submission" date="2016-10" db="EMBL/GenBank/DDBJ databases">
        <authorList>
            <person name="Varghese N."/>
            <person name="Submissions S."/>
        </authorList>
    </citation>
    <scope>NUCLEOTIDE SEQUENCE [LARGE SCALE GENOMIC DNA]</scope>
    <source>
        <strain evidence="16">CGMCC 1.8975</strain>
    </source>
</reference>
<dbReference type="EC" id="1.1.1.399" evidence="4"/>
<keyword evidence="10" id="KW-0718">Serine biosynthesis</keyword>
<dbReference type="GO" id="GO:0051287">
    <property type="term" value="F:NAD binding"/>
    <property type="evidence" value="ECO:0007669"/>
    <property type="project" value="InterPro"/>
</dbReference>
<evidence type="ECO:0000256" key="6">
    <source>
        <dbReference type="ARBA" id="ARBA00021582"/>
    </source>
</evidence>
<dbReference type="InterPro" id="IPR029753">
    <property type="entry name" value="D-isomer_DH_CS"/>
</dbReference>
<keyword evidence="7" id="KW-0028">Amino-acid biosynthesis</keyword>
<evidence type="ECO:0000256" key="8">
    <source>
        <dbReference type="ARBA" id="ARBA00023002"/>
    </source>
</evidence>
<dbReference type="InterPro" id="IPR029752">
    <property type="entry name" value="D-isomer_DH_CS1"/>
</dbReference>
<dbReference type="InterPro" id="IPR036412">
    <property type="entry name" value="HAD-like_sf"/>
</dbReference>
<evidence type="ECO:0000256" key="1">
    <source>
        <dbReference type="ARBA" id="ARBA00003800"/>
    </source>
</evidence>
<dbReference type="Gene3D" id="3.40.50.1000">
    <property type="entry name" value="HAD superfamily/HAD-like"/>
    <property type="match status" value="1"/>
</dbReference>